<protein>
    <submittedName>
        <fullName evidence="1">Uncharacterized protein</fullName>
    </submittedName>
</protein>
<name>A0A382CT42_9ZZZZ</name>
<dbReference type="AlphaFoldDB" id="A0A382CT42"/>
<sequence length="108" mass="12337">MTRIKSAFEKAMERIEQIEAPDPVEKLEWEFVPLGRKLAGSYMKSQGDPFKKFSSSTDEAKPYLKKGMIDVLIANIQLPKNENIDATNKRSFEGLTILFQEDQPSKDL</sequence>
<gene>
    <name evidence="1" type="ORF">METZ01_LOCUS182172</name>
</gene>
<feature type="non-terminal residue" evidence="1">
    <location>
        <position position="108"/>
    </location>
</feature>
<accession>A0A382CT42</accession>
<reference evidence="1" key="1">
    <citation type="submission" date="2018-05" db="EMBL/GenBank/DDBJ databases">
        <authorList>
            <person name="Lanie J.A."/>
            <person name="Ng W.-L."/>
            <person name="Kazmierczak K.M."/>
            <person name="Andrzejewski T.M."/>
            <person name="Davidsen T.M."/>
            <person name="Wayne K.J."/>
            <person name="Tettelin H."/>
            <person name="Glass J.I."/>
            <person name="Rusch D."/>
            <person name="Podicherti R."/>
            <person name="Tsui H.-C.T."/>
            <person name="Winkler M.E."/>
        </authorList>
    </citation>
    <scope>NUCLEOTIDE SEQUENCE</scope>
</reference>
<evidence type="ECO:0000313" key="1">
    <source>
        <dbReference type="EMBL" id="SVB29318.1"/>
    </source>
</evidence>
<dbReference type="EMBL" id="UINC01036010">
    <property type="protein sequence ID" value="SVB29318.1"/>
    <property type="molecule type" value="Genomic_DNA"/>
</dbReference>
<organism evidence="1">
    <name type="scientific">marine metagenome</name>
    <dbReference type="NCBI Taxonomy" id="408172"/>
    <lineage>
        <taxon>unclassified sequences</taxon>
        <taxon>metagenomes</taxon>
        <taxon>ecological metagenomes</taxon>
    </lineage>
</organism>
<proteinExistence type="predicted"/>